<feature type="region of interest" description="Disordered" evidence="1">
    <location>
        <begin position="251"/>
        <end position="278"/>
    </location>
</feature>
<keyword evidence="4" id="KW-1185">Reference proteome</keyword>
<reference evidence="2" key="2">
    <citation type="submission" date="2016-05" db="EMBL/GenBank/DDBJ databases">
        <title>Comparative analysis highlights variable genome content of wheat rusts and divergence of the mating loci.</title>
        <authorList>
            <person name="Cuomo C.A."/>
            <person name="Bakkeren G."/>
            <person name="Szabo L."/>
            <person name="Khalil H."/>
            <person name="Joly D."/>
            <person name="Goldberg J."/>
            <person name="Young S."/>
            <person name="Zeng Q."/>
            <person name="Fellers J."/>
        </authorList>
    </citation>
    <scope>NUCLEOTIDE SEQUENCE [LARGE SCALE GENOMIC DNA]</scope>
    <source>
        <strain evidence="2">1-1 BBBD Race 1</strain>
    </source>
</reference>
<dbReference type="AlphaFoldDB" id="A0A180GAG9"/>
<dbReference type="Proteomes" id="UP000005240">
    <property type="component" value="Unassembled WGS sequence"/>
</dbReference>
<reference evidence="3" key="4">
    <citation type="submission" date="2025-05" db="UniProtKB">
        <authorList>
            <consortium name="EnsemblFungi"/>
        </authorList>
    </citation>
    <scope>IDENTIFICATION</scope>
    <source>
        <strain evidence="3">isolate 1-1 / race 1 (BBBD)</strain>
    </source>
</reference>
<feature type="region of interest" description="Disordered" evidence="1">
    <location>
        <begin position="208"/>
        <end position="237"/>
    </location>
</feature>
<evidence type="ECO:0000313" key="3">
    <source>
        <dbReference type="EnsemblFungi" id="PTTG_28685-t43_1-p1"/>
    </source>
</evidence>
<reference evidence="3 4" key="3">
    <citation type="journal article" date="2017" name="G3 (Bethesda)">
        <title>Comparative analysis highlights variable genome content of wheat rusts and divergence of the mating loci.</title>
        <authorList>
            <person name="Cuomo C.A."/>
            <person name="Bakkeren G."/>
            <person name="Khalil H.B."/>
            <person name="Panwar V."/>
            <person name="Joly D."/>
            <person name="Linning R."/>
            <person name="Sakthikumar S."/>
            <person name="Song X."/>
            <person name="Adiconis X."/>
            <person name="Fan L."/>
            <person name="Goldberg J.M."/>
            <person name="Levin J.Z."/>
            <person name="Young S."/>
            <person name="Zeng Q."/>
            <person name="Anikster Y."/>
            <person name="Bruce M."/>
            <person name="Wang M."/>
            <person name="Yin C."/>
            <person name="McCallum B."/>
            <person name="Szabo L.J."/>
            <person name="Hulbert S."/>
            <person name="Chen X."/>
            <person name="Fellers J.P."/>
        </authorList>
    </citation>
    <scope>NUCLEOTIDE SEQUENCE</scope>
    <source>
        <strain evidence="4">Isolate 1-1 / race 1 (BBBD)</strain>
        <strain evidence="3">isolate 1-1 / race 1 (BBBD)</strain>
    </source>
</reference>
<proteinExistence type="predicted"/>
<reference evidence="2" key="1">
    <citation type="submission" date="2009-11" db="EMBL/GenBank/DDBJ databases">
        <authorList>
            <consortium name="The Broad Institute Genome Sequencing Platform"/>
            <person name="Ward D."/>
            <person name="Feldgarden M."/>
            <person name="Earl A."/>
            <person name="Young S.K."/>
            <person name="Zeng Q."/>
            <person name="Koehrsen M."/>
            <person name="Alvarado L."/>
            <person name="Berlin A."/>
            <person name="Bochicchio J."/>
            <person name="Borenstein D."/>
            <person name="Chapman S.B."/>
            <person name="Chen Z."/>
            <person name="Engels R."/>
            <person name="Freedman E."/>
            <person name="Gellesch M."/>
            <person name="Goldberg J."/>
            <person name="Griggs A."/>
            <person name="Gujja S."/>
            <person name="Heilman E."/>
            <person name="Heiman D."/>
            <person name="Hepburn T."/>
            <person name="Howarth C."/>
            <person name="Jen D."/>
            <person name="Larson L."/>
            <person name="Lewis B."/>
            <person name="Mehta T."/>
            <person name="Park D."/>
            <person name="Pearson M."/>
            <person name="Roberts A."/>
            <person name="Saif S."/>
            <person name="Shea T."/>
            <person name="Shenoy N."/>
            <person name="Sisk P."/>
            <person name="Stolte C."/>
            <person name="Sykes S."/>
            <person name="Thomson T."/>
            <person name="Walk T."/>
            <person name="White J."/>
            <person name="Yandava C."/>
            <person name="Izard J."/>
            <person name="Baranova O.V."/>
            <person name="Blanton J.M."/>
            <person name="Tanner A.C."/>
            <person name="Dewhirst F.E."/>
            <person name="Haas B."/>
            <person name="Nusbaum C."/>
            <person name="Birren B."/>
        </authorList>
    </citation>
    <scope>NUCLEOTIDE SEQUENCE [LARGE SCALE GENOMIC DNA]</scope>
    <source>
        <strain evidence="2">1-1 BBBD Race 1</strain>
    </source>
</reference>
<protein>
    <submittedName>
        <fullName evidence="2 3">Uncharacterized protein</fullName>
    </submittedName>
</protein>
<dbReference type="EMBL" id="ADAS02000127">
    <property type="protein sequence ID" value="OAV89479.1"/>
    <property type="molecule type" value="Genomic_DNA"/>
</dbReference>
<evidence type="ECO:0000313" key="4">
    <source>
        <dbReference type="Proteomes" id="UP000005240"/>
    </source>
</evidence>
<feature type="compositionally biased region" description="Pro residues" evidence="1">
    <location>
        <begin position="256"/>
        <end position="275"/>
    </location>
</feature>
<dbReference type="EnsemblFungi" id="PTTG_28685-t43_1">
    <property type="protein sequence ID" value="PTTG_28685-t43_1-p1"/>
    <property type="gene ID" value="PTTG_28685"/>
</dbReference>
<name>A0A180GAG9_PUCT1</name>
<organism evidence="2">
    <name type="scientific">Puccinia triticina (isolate 1-1 / race 1 (BBBD))</name>
    <name type="common">Brown leaf rust fungus</name>
    <dbReference type="NCBI Taxonomy" id="630390"/>
    <lineage>
        <taxon>Eukaryota</taxon>
        <taxon>Fungi</taxon>
        <taxon>Dikarya</taxon>
        <taxon>Basidiomycota</taxon>
        <taxon>Pucciniomycotina</taxon>
        <taxon>Pucciniomycetes</taxon>
        <taxon>Pucciniales</taxon>
        <taxon>Pucciniaceae</taxon>
        <taxon>Puccinia</taxon>
    </lineage>
</organism>
<gene>
    <name evidence="2" type="ORF">PTTG_28685</name>
</gene>
<evidence type="ECO:0000313" key="2">
    <source>
        <dbReference type="EMBL" id="OAV89479.1"/>
    </source>
</evidence>
<accession>A0A180GAG9</accession>
<dbReference type="VEuPathDB" id="FungiDB:PTTG_28685"/>
<dbReference type="OrthoDB" id="10291445at2759"/>
<sequence length="380" mass="42049">MSSMISPTRILLPHTTPWKKMIPAAALEPLVIDIVSMTLPLFQEKVMSHLKSGDPANDVYQLALDLHNQHRIKWAASITNHKEQVVKAQISGAADWLKFSNAVYNNYPRGARIELIMDNPNLAAAQDDDIGSTCLRAVISQIQSSASVVGLHEINIVNPLNHQQVMRVKNTDLKEWAQAVIQNDVGVTIQVPPQTSRFVWGPLTGARKRSLQPPYESPQSKRLPAPEFRHSSTESANSIEVLTNSSATRTVVNAPAGPPRIPQAPRSVPPTPQPASPASLRLDRYSMETYLRIALIDHSDNYTQGRLTSLGIHHWSFFRKSSKADLMGLGFPIGIARDLCDGVGRLEQHDDHEYEQEQDNAHLFRNPLAHGTPATPSPLI</sequence>
<evidence type="ECO:0000256" key="1">
    <source>
        <dbReference type="SAM" id="MobiDB-lite"/>
    </source>
</evidence>